<dbReference type="EMBL" id="HBUF01256018">
    <property type="protein sequence ID" value="CAG6681534.1"/>
    <property type="molecule type" value="Transcribed_RNA"/>
</dbReference>
<organism evidence="2">
    <name type="scientific">Cacopsylla melanoneura</name>
    <dbReference type="NCBI Taxonomy" id="428564"/>
    <lineage>
        <taxon>Eukaryota</taxon>
        <taxon>Metazoa</taxon>
        <taxon>Ecdysozoa</taxon>
        <taxon>Arthropoda</taxon>
        <taxon>Hexapoda</taxon>
        <taxon>Insecta</taxon>
        <taxon>Pterygota</taxon>
        <taxon>Neoptera</taxon>
        <taxon>Paraneoptera</taxon>
        <taxon>Hemiptera</taxon>
        <taxon>Sternorrhyncha</taxon>
        <taxon>Psylloidea</taxon>
        <taxon>Psyllidae</taxon>
        <taxon>Psyllinae</taxon>
        <taxon>Cacopsylla</taxon>
    </lineage>
</organism>
<protein>
    <recommendedName>
        <fullName evidence="3">Odorant receptor</fullName>
    </recommendedName>
</protein>
<keyword evidence="1" id="KW-0812">Transmembrane</keyword>
<accession>A0A8D8T4X9</accession>
<sequence>MVSLRFLSRSLERIGLVNLSEERIVNPRRKTLHDMFVIMQYAMISLCFGSHLLSTLTRSVRLSAEFAQAVLEDLITIISLYLVNFIRINYDQILSLLTIVENSFSKADKKILRRCEHQCKILFFAVVLGMTSTIFGIFLESILPVSAKVLEMRRFVYQTEHPERRHPFNVRYPFIDESKSWAFEIVFIQQVYVLVLMQCYLILTIPILPFTLFNVRSQYEMLANYIVKIGDTHRDEFGNEIVYTNIETNEYCVVKTTKKSKKIKDKARKIYFEKMAMRRKQEYEQNYLKQIVKFHQKLLLFHEKVCLFVFFQEV</sequence>
<keyword evidence="1" id="KW-0472">Membrane</keyword>
<feature type="transmembrane region" description="Helical" evidence="1">
    <location>
        <begin position="191"/>
        <end position="213"/>
    </location>
</feature>
<name>A0A8D8T4X9_9HEMI</name>
<dbReference type="EMBL" id="HBUF01256019">
    <property type="protein sequence ID" value="CAG6681535.1"/>
    <property type="molecule type" value="Transcribed_RNA"/>
</dbReference>
<feature type="transmembrane region" description="Helical" evidence="1">
    <location>
        <begin position="36"/>
        <end position="54"/>
    </location>
</feature>
<feature type="transmembrane region" description="Helical" evidence="1">
    <location>
        <begin position="121"/>
        <end position="143"/>
    </location>
</feature>
<reference evidence="2" key="1">
    <citation type="submission" date="2021-05" db="EMBL/GenBank/DDBJ databases">
        <authorList>
            <person name="Alioto T."/>
            <person name="Alioto T."/>
            <person name="Gomez Garrido J."/>
        </authorList>
    </citation>
    <scope>NUCLEOTIDE SEQUENCE</scope>
</reference>
<dbReference type="AlphaFoldDB" id="A0A8D8T4X9"/>
<evidence type="ECO:0000313" key="2">
    <source>
        <dbReference type="EMBL" id="CAG6681534.1"/>
    </source>
</evidence>
<keyword evidence="1" id="KW-1133">Transmembrane helix</keyword>
<evidence type="ECO:0000256" key="1">
    <source>
        <dbReference type="SAM" id="Phobius"/>
    </source>
</evidence>
<feature type="transmembrane region" description="Helical" evidence="1">
    <location>
        <begin position="74"/>
        <end position="100"/>
    </location>
</feature>
<proteinExistence type="predicted"/>
<evidence type="ECO:0008006" key="3">
    <source>
        <dbReference type="Google" id="ProtNLM"/>
    </source>
</evidence>